<gene>
    <name evidence="1" type="ORF">J2Y01_004917</name>
</gene>
<protein>
    <submittedName>
        <fullName evidence="1">Type II restriction/modification system DNA methylase subunit YeeA</fullName>
    </submittedName>
</protein>
<sequence length="946" mass="104880">MHPSEFAAKWRTRAPLVTEEQAYQEHYIDVASLVGGPVPGQAGAPSGLTYQAGVSKVGSTDFGKADVYLPGHFIWEAKRAQKTADARAKKLGEALAQATLYAYELGSPPLIVVTDFVEIRVHTVFNGTMPRMFRITLDDIEHNRVLEGSGLRALDVLRHVFHSPAELDPRLTRERMTTEATGQVGAVARAMVDHGHDRTAVAHFMLRVVFAMFAEDIGLLEGRLLTAVLERSVTKPAQSEAYLTELFAAMAKGGEFWGQDVKCFNGGLFDARPALPLTSADAGALLKAAKLDWSQVEPAIFGGLFESSLETEVRGKRGAHFTGVQDIERVVEPVVMMDLLRQWDAVRTQARELVGNAEAQALQQEQDGSPRKAANTREKARLAAAQLVTGFQTHLGQVTVLDPACGSGNFLYVALKRLMDLEELVIAEASLYGVGRFDRPPVVHPKQMLGIEIEEFAAELASVTLWIGFIQWNQAHGGYYKIPVLQTLSNIENRNALLTDEGEEASWPAAMYITGNPPFLGDKVMRERLGAETTEAIRLKYGDRLPGQSDLVCYWPEKARAMVEAGVTRRAGFVTTNSIRGGKNRVVLERIKASGDLFMAWPDEPWLQDGAAVRVSLFAFDNGSEQVKTLAGQTVADINPDLTSHVDVKRAAKLPENDGLGVVGTQKGGPFDISQETAQIWLSMPNPDGVSNADVIKPWVNGMDLLRRPSHRWIIDFASMDESEAEKYVAPFEYVKENVYPERQKNNRASYRERWWQHQEARISLRQAMIEKARVIAIPRVAKHLMPCWIPTSYLPDVQIVVVARDDDFTFGVLASTVHRAWARAQGTYMGVGNDLRYTPSTCFETFPFPDPTPEHRADIEKWARFVVKMREHLLTQDAKATLTGLYNDVVRLRVERDATHPVTALVKAHADLDKAVAAAYGWDWPLSEDDVLARLLALNLERAGT</sequence>
<proteinExistence type="predicted"/>
<name>A0ACC6KPP7_9DEIO</name>
<comment type="caution">
    <text evidence="1">The sequence shown here is derived from an EMBL/GenBank/DDBJ whole genome shotgun (WGS) entry which is preliminary data.</text>
</comment>
<keyword evidence="1" id="KW-0808">Transferase</keyword>
<organism evidence="1 2">
    <name type="scientific">Deinococcus soli</name>
    <name type="common">ex Cha et al. 2016</name>
    <dbReference type="NCBI Taxonomy" id="1309411"/>
    <lineage>
        <taxon>Bacteria</taxon>
        <taxon>Thermotogati</taxon>
        <taxon>Deinococcota</taxon>
        <taxon>Deinococci</taxon>
        <taxon>Deinococcales</taxon>
        <taxon>Deinococcaceae</taxon>
        <taxon>Deinococcus</taxon>
    </lineage>
</organism>
<reference evidence="1" key="1">
    <citation type="submission" date="2023-07" db="EMBL/GenBank/DDBJ databases">
        <title>Sorghum-associated microbial communities from plants grown in Nebraska, USA.</title>
        <authorList>
            <person name="Schachtman D."/>
        </authorList>
    </citation>
    <scope>NUCLEOTIDE SEQUENCE</scope>
    <source>
        <strain evidence="1">BE73</strain>
    </source>
</reference>
<keyword evidence="1" id="KW-0489">Methyltransferase</keyword>
<evidence type="ECO:0000313" key="2">
    <source>
        <dbReference type="Proteomes" id="UP001252370"/>
    </source>
</evidence>
<keyword evidence="2" id="KW-1185">Reference proteome</keyword>
<dbReference type="Proteomes" id="UP001252370">
    <property type="component" value="Unassembled WGS sequence"/>
</dbReference>
<dbReference type="EMBL" id="JAVDTP010000028">
    <property type="protein sequence ID" value="MDR6754381.1"/>
    <property type="molecule type" value="Genomic_DNA"/>
</dbReference>
<evidence type="ECO:0000313" key="1">
    <source>
        <dbReference type="EMBL" id="MDR6754381.1"/>
    </source>
</evidence>
<accession>A0ACC6KPP7</accession>